<comment type="caution">
    <text evidence="1">The sequence shown here is derived from an EMBL/GenBank/DDBJ whole genome shotgun (WGS) entry which is preliminary data.</text>
</comment>
<dbReference type="Proteomes" id="UP000783742">
    <property type="component" value="Unassembled WGS sequence"/>
</dbReference>
<evidence type="ECO:0000313" key="2">
    <source>
        <dbReference type="Proteomes" id="UP000783742"/>
    </source>
</evidence>
<organism evidence="1 2">
    <name type="scientific">Peptoniphilus ovalis</name>
    <dbReference type="NCBI Taxonomy" id="2841503"/>
    <lineage>
        <taxon>Bacteria</taxon>
        <taxon>Bacillati</taxon>
        <taxon>Bacillota</taxon>
        <taxon>Tissierellia</taxon>
        <taxon>Tissierellales</taxon>
        <taxon>Peptoniphilaceae</taxon>
        <taxon>Peptoniphilus</taxon>
    </lineage>
</organism>
<evidence type="ECO:0000313" key="1">
    <source>
        <dbReference type="EMBL" id="MBU5668641.1"/>
    </source>
</evidence>
<dbReference type="Pfam" id="PF19799">
    <property type="entry name" value="DUF6282"/>
    <property type="match status" value="1"/>
</dbReference>
<keyword evidence="2" id="KW-1185">Reference proteome</keyword>
<accession>A0ABS6FHA9</accession>
<sequence length="283" mass="31996">MREIINELLDGSYDLHVHSSPSHVKRTTDDIDLIKTASEYNMSGVMIKNHYEPTSGRAALINSHFNFSTKAYGGVVLNTPVGGINPYACESALNLGAKIVWLPTRDAKQSLKYGNMKGDFFNRKGISVLDQKGRLIDKFKEVVEVVKKYDAVLATGHISDEESYKVCNYALEHGIKIILTHPDWVRTKIPVEEQIKLASKGVFIEKVWANLDDGDCSKYEFIEVMKKTNFENIFITTDRGYYTKKSPIESLIDCIEFLLNEGVDKKDIAKMIKTTPKFIMKGE</sequence>
<gene>
    <name evidence="1" type="ORF">KQI68_02185</name>
</gene>
<evidence type="ECO:0008006" key="3">
    <source>
        <dbReference type="Google" id="ProtNLM"/>
    </source>
</evidence>
<dbReference type="RefSeq" id="WP_216548474.1">
    <property type="nucleotide sequence ID" value="NZ_JAHLQO010000001.1"/>
</dbReference>
<dbReference type="InterPro" id="IPR046249">
    <property type="entry name" value="DUF6282"/>
</dbReference>
<proteinExistence type="predicted"/>
<protein>
    <recommendedName>
        <fullName evidence="3">Histidinol phosphatase and related hydrolases of the PHP family</fullName>
    </recommendedName>
</protein>
<reference evidence="1 2" key="1">
    <citation type="submission" date="2021-06" db="EMBL/GenBank/DDBJ databases">
        <authorList>
            <person name="Sun Q."/>
            <person name="Li D."/>
        </authorList>
    </citation>
    <scope>NUCLEOTIDE SEQUENCE [LARGE SCALE GENOMIC DNA]</scope>
    <source>
        <strain evidence="1 2">MSJ-1</strain>
    </source>
</reference>
<name>A0ABS6FHA9_9FIRM</name>
<dbReference type="EMBL" id="JAHLQO010000001">
    <property type="protein sequence ID" value="MBU5668641.1"/>
    <property type="molecule type" value="Genomic_DNA"/>
</dbReference>